<dbReference type="EMBL" id="JRLY01000007">
    <property type="protein sequence ID" value="KGO93086.1"/>
    <property type="molecule type" value="Genomic_DNA"/>
</dbReference>
<comment type="caution">
    <text evidence="1">The sequence shown here is derived from an EMBL/GenBank/DDBJ whole genome shotgun (WGS) entry which is preliminary data.</text>
</comment>
<dbReference type="OrthoDB" id="982342at2"/>
<evidence type="ECO:0000313" key="1">
    <source>
        <dbReference type="EMBL" id="KGO93086.1"/>
    </source>
</evidence>
<keyword evidence="2" id="KW-1185">Reference proteome</keyword>
<accession>A0A0A2MNE4</accession>
<dbReference type="Proteomes" id="UP000030111">
    <property type="component" value="Unassembled WGS sequence"/>
</dbReference>
<evidence type="ECO:0000313" key="2">
    <source>
        <dbReference type="Proteomes" id="UP000030111"/>
    </source>
</evidence>
<name>A0A0A2MNE4_9FLAO</name>
<proteinExistence type="predicted"/>
<gene>
    <name evidence="1" type="ORF">Q766_10775</name>
</gene>
<sequence length="191" mass="21806">MGLDISVITDNYDNLLSGEYMDNLKSNHQLHGLSRTFCNFMCRKNVVDHIAELDQIGEITNVDVSVFYDMEAYPDDEGLEFFLETAENEEERGQIVASAEADKQKVSGNIDLILNTVATIINRLTPIDNLPAILLPTEFDSLNNAVYFTDFKKDKVESYTRNNFGQDLRNFKQFLEYAKNTGATTVWFTYN</sequence>
<protein>
    <submittedName>
        <fullName evidence="1">Uncharacterized protein</fullName>
    </submittedName>
</protein>
<organism evidence="1 2">
    <name type="scientific">Flavobacterium subsaxonicum WB 4.1-42 = DSM 21790</name>
    <dbReference type="NCBI Taxonomy" id="1121898"/>
    <lineage>
        <taxon>Bacteria</taxon>
        <taxon>Pseudomonadati</taxon>
        <taxon>Bacteroidota</taxon>
        <taxon>Flavobacteriia</taxon>
        <taxon>Flavobacteriales</taxon>
        <taxon>Flavobacteriaceae</taxon>
        <taxon>Flavobacterium</taxon>
    </lineage>
</organism>
<dbReference type="AlphaFoldDB" id="A0A0A2MNE4"/>
<dbReference type="eggNOG" id="ENOG5031MJ8">
    <property type="taxonomic scope" value="Bacteria"/>
</dbReference>
<reference evidence="1 2" key="1">
    <citation type="submission" date="2013-09" db="EMBL/GenBank/DDBJ databases">
        <authorList>
            <person name="Zeng Z."/>
            <person name="Chen C."/>
        </authorList>
    </citation>
    <scope>NUCLEOTIDE SEQUENCE [LARGE SCALE GENOMIC DNA]</scope>
    <source>
        <strain evidence="1 2">WB 4.1-42</strain>
    </source>
</reference>
<dbReference type="RefSeq" id="WP_026992885.1">
    <property type="nucleotide sequence ID" value="NZ_JRLY01000007.1"/>
</dbReference>